<dbReference type="Pfam" id="PF00561">
    <property type="entry name" value="Abhydrolase_1"/>
    <property type="match status" value="1"/>
</dbReference>
<accession>A0A328AGD6</accession>
<proteinExistence type="predicted"/>
<evidence type="ECO:0000313" key="3">
    <source>
        <dbReference type="EMBL" id="RAK53176.1"/>
    </source>
</evidence>
<dbReference type="PANTHER" id="PTHR43798">
    <property type="entry name" value="MONOACYLGLYCEROL LIPASE"/>
    <property type="match status" value="1"/>
</dbReference>
<dbReference type="Proteomes" id="UP000249254">
    <property type="component" value="Unassembled WGS sequence"/>
</dbReference>
<dbReference type="GO" id="GO:0016020">
    <property type="term" value="C:membrane"/>
    <property type="evidence" value="ECO:0007669"/>
    <property type="project" value="TreeGrafter"/>
</dbReference>
<protein>
    <submittedName>
        <fullName evidence="3">Alpha/beta hydrolase</fullName>
    </submittedName>
</protein>
<feature type="compositionally biased region" description="Basic and acidic residues" evidence="1">
    <location>
        <begin position="1"/>
        <end position="25"/>
    </location>
</feature>
<gene>
    <name evidence="3" type="ORF">DJ017_00840</name>
</gene>
<feature type="region of interest" description="Disordered" evidence="1">
    <location>
        <begin position="1"/>
        <end position="30"/>
    </location>
</feature>
<comment type="caution">
    <text evidence="3">The sequence shown here is derived from an EMBL/GenBank/DDBJ whole genome shotgun (WGS) entry which is preliminary data.</text>
</comment>
<evidence type="ECO:0000256" key="1">
    <source>
        <dbReference type="SAM" id="MobiDB-lite"/>
    </source>
</evidence>
<sequence length="352" mass="38761">MADEARIETEAPREAYDDRPTHLEPGELPPEVQAPLAIYKGAEPPTPKWFKDAVAIEPERGFVESLGSKLEVLSWGEVGKPGLLLVHGNSAHADWWSFIAPYFADDYRVTSMSLAGMGASDWREKYAFGDFADDAEAVAQATGLYAGGRKPIYIGHSFGGGQVFYAASRFPERMHAAILVDTGFGGPPPEELERRKRQAEMVRNIPTVDRPSRVYPTLEAALARFRLMPPQPAGNPFIADFIARRSLKRAPLPDGSGEGWTWRFDPEMWNKLTRSGMEFSNGGAGKVKVEVPLAHIYGANSRIIEHRKAGAPSPLPDDVLEIEIPDSHHHVMIDQPLALVAALRALLAAWPH</sequence>
<dbReference type="GO" id="GO:0016787">
    <property type="term" value="F:hydrolase activity"/>
    <property type="evidence" value="ECO:0007669"/>
    <property type="project" value="UniProtKB-KW"/>
</dbReference>
<dbReference type="InterPro" id="IPR000073">
    <property type="entry name" value="AB_hydrolase_1"/>
</dbReference>
<evidence type="ECO:0000313" key="4">
    <source>
        <dbReference type="Proteomes" id="UP000249254"/>
    </source>
</evidence>
<dbReference type="InterPro" id="IPR029058">
    <property type="entry name" value="AB_hydrolase_fold"/>
</dbReference>
<name>A0A328AGD6_9CAUL</name>
<reference evidence="4" key="1">
    <citation type="submission" date="2018-05" db="EMBL/GenBank/DDBJ databases">
        <authorList>
            <person name="Li X."/>
        </authorList>
    </citation>
    <scope>NUCLEOTIDE SEQUENCE [LARGE SCALE GENOMIC DNA]</scope>
    <source>
        <strain evidence="4">LX32</strain>
    </source>
</reference>
<dbReference type="RefSeq" id="WP_111526929.1">
    <property type="nucleotide sequence ID" value="NZ_JBHRSG010000001.1"/>
</dbReference>
<dbReference type="SUPFAM" id="SSF53474">
    <property type="entry name" value="alpha/beta-Hydrolases"/>
    <property type="match status" value="1"/>
</dbReference>
<evidence type="ECO:0000259" key="2">
    <source>
        <dbReference type="Pfam" id="PF00561"/>
    </source>
</evidence>
<dbReference type="PRINTS" id="PR00111">
    <property type="entry name" value="ABHYDROLASE"/>
</dbReference>
<dbReference type="InterPro" id="IPR050266">
    <property type="entry name" value="AB_hydrolase_sf"/>
</dbReference>
<dbReference type="OrthoDB" id="9804723at2"/>
<keyword evidence="4" id="KW-1185">Reference proteome</keyword>
<feature type="domain" description="AB hydrolase-1" evidence="2">
    <location>
        <begin position="83"/>
        <end position="334"/>
    </location>
</feature>
<dbReference type="EMBL" id="QFYQ01000001">
    <property type="protein sequence ID" value="RAK53176.1"/>
    <property type="molecule type" value="Genomic_DNA"/>
</dbReference>
<organism evidence="3 4">
    <name type="scientific">Phenylobacterium soli</name>
    <dbReference type="NCBI Taxonomy" id="2170551"/>
    <lineage>
        <taxon>Bacteria</taxon>
        <taxon>Pseudomonadati</taxon>
        <taxon>Pseudomonadota</taxon>
        <taxon>Alphaproteobacteria</taxon>
        <taxon>Caulobacterales</taxon>
        <taxon>Caulobacteraceae</taxon>
        <taxon>Phenylobacterium</taxon>
    </lineage>
</organism>
<dbReference type="Gene3D" id="3.40.50.1820">
    <property type="entry name" value="alpha/beta hydrolase"/>
    <property type="match status" value="1"/>
</dbReference>
<dbReference type="PANTHER" id="PTHR43798:SF33">
    <property type="entry name" value="HYDROLASE, PUTATIVE (AFU_ORTHOLOGUE AFUA_2G14860)-RELATED"/>
    <property type="match status" value="1"/>
</dbReference>
<dbReference type="AlphaFoldDB" id="A0A328AGD6"/>
<keyword evidence="3" id="KW-0378">Hydrolase</keyword>